<dbReference type="CDD" id="cd00757">
    <property type="entry name" value="ThiF_MoeB_HesA_family"/>
    <property type="match status" value="1"/>
</dbReference>
<gene>
    <name evidence="3" type="primary">moeB</name>
    <name evidence="3" type="ORF">EES38_17285</name>
</gene>
<dbReference type="PANTHER" id="PTHR10953">
    <property type="entry name" value="UBIQUITIN-ACTIVATING ENZYME E1"/>
    <property type="match status" value="1"/>
</dbReference>
<proteinExistence type="inferred from homology"/>
<reference evidence="3 4" key="1">
    <citation type="submission" date="2018-11" db="EMBL/GenBank/DDBJ databases">
        <title>Vibrio LJC006 sp. nov., isolated from seawater during the bloom of the enteromorpha.</title>
        <authorList>
            <person name="Liang J."/>
        </authorList>
    </citation>
    <scope>NUCLEOTIDE SEQUENCE [LARGE SCALE GENOMIC DNA]</scope>
    <source>
        <strain evidence="3 4">LJC006</strain>
    </source>
</reference>
<dbReference type="InterPro" id="IPR035985">
    <property type="entry name" value="Ubiquitin-activating_enz"/>
</dbReference>
<keyword evidence="3" id="KW-0808">Transferase</keyword>
<dbReference type="GO" id="GO:0005829">
    <property type="term" value="C:cytosol"/>
    <property type="evidence" value="ECO:0007669"/>
    <property type="project" value="TreeGrafter"/>
</dbReference>
<feature type="domain" description="THIF-type NAD/FAD binding fold" evidence="2">
    <location>
        <begin position="12"/>
        <end position="246"/>
    </location>
</feature>
<keyword evidence="4" id="KW-1185">Reference proteome</keyword>
<comment type="caution">
    <text evidence="3">The sequence shown here is derived from an EMBL/GenBank/DDBJ whole genome shotgun (WGS) entry which is preliminary data.</text>
</comment>
<dbReference type="OrthoDB" id="9804286at2"/>
<dbReference type="AlphaFoldDB" id="A0A3N9TCG9"/>
<dbReference type="PANTHER" id="PTHR10953:SF194">
    <property type="entry name" value="MOLYBDOPTERIN-SYNTHASE ADENYLYLTRANSFERASE"/>
    <property type="match status" value="1"/>
</dbReference>
<dbReference type="GO" id="GO:0016779">
    <property type="term" value="F:nucleotidyltransferase activity"/>
    <property type="evidence" value="ECO:0007669"/>
    <property type="project" value="UniProtKB-KW"/>
</dbReference>
<evidence type="ECO:0000256" key="1">
    <source>
        <dbReference type="ARBA" id="ARBA00009919"/>
    </source>
</evidence>
<organism evidence="3 4">
    <name type="scientific">Vibrio viridaestus</name>
    <dbReference type="NCBI Taxonomy" id="2487322"/>
    <lineage>
        <taxon>Bacteria</taxon>
        <taxon>Pseudomonadati</taxon>
        <taxon>Pseudomonadota</taxon>
        <taxon>Gammaproteobacteria</taxon>
        <taxon>Vibrionales</taxon>
        <taxon>Vibrionaceae</taxon>
        <taxon>Vibrio</taxon>
    </lineage>
</organism>
<dbReference type="InterPro" id="IPR000594">
    <property type="entry name" value="ThiF_NAD_FAD-bd"/>
</dbReference>
<dbReference type="NCBIfam" id="NF004281">
    <property type="entry name" value="PRK05690.1"/>
    <property type="match status" value="1"/>
</dbReference>
<dbReference type="RefSeq" id="WP_124938459.1">
    <property type="nucleotide sequence ID" value="NZ_RJVQ01000009.1"/>
</dbReference>
<dbReference type="InterPro" id="IPR045886">
    <property type="entry name" value="ThiF/MoeB/HesA"/>
</dbReference>
<comment type="similarity">
    <text evidence="1">Belongs to the HesA/MoeB/ThiF family.</text>
</comment>
<dbReference type="FunFam" id="3.40.50.720:FF:000080">
    <property type="entry name" value="Thiazole biosynthesis adenylyltransferase ThiF"/>
    <property type="match status" value="1"/>
</dbReference>
<evidence type="ECO:0000313" key="3">
    <source>
        <dbReference type="EMBL" id="RQW61861.1"/>
    </source>
</evidence>
<dbReference type="GO" id="GO:0004792">
    <property type="term" value="F:thiosulfate-cyanide sulfurtransferase activity"/>
    <property type="evidence" value="ECO:0007669"/>
    <property type="project" value="TreeGrafter"/>
</dbReference>
<keyword evidence="3" id="KW-0548">Nucleotidyltransferase</keyword>
<dbReference type="Gene3D" id="3.40.50.720">
    <property type="entry name" value="NAD(P)-binding Rossmann-like Domain"/>
    <property type="match status" value="1"/>
</dbReference>
<name>A0A3N9TCG9_9VIBR</name>
<accession>A0A3N9TCG9</accession>
<sequence length="252" mass="27761">MPELNDDQTIRYCRHILLPQLDFSGQEKLLESNVLLIGLGGLGSACLPYLSASGIGQITLVDFDTIETSNLQRQVIYKESDVGKLKVSAAAEFVKEQNTECSIRCIETRLDEETLAEQIALHDLVIDCTDNLATRQAINSACFRYKTPLVSGAAIRFEGQVTTFNYQDDTPCYHCFSHSFGEQNLSCIESGVVSPLVGIVGSTQALEAVKVLTGIGESYVGRLLVIDALTGEQRIFRYRKRDNCSVCSMDSK</sequence>
<dbReference type="GO" id="GO:0008146">
    <property type="term" value="F:sulfotransferase activity"/>
    <property type="evidence" value="ECO:0007669"/>
    <property type="project" value="TreeGrafter"/>
</dbReference>
<dbReference type="SUPFAM" id="SSF69572">
    <property type="entry name" value="Activating enzymes of the ubiquitin-like proteins"/>
    <property type="match status" value="1"/>
</dbReference>
<evidence type="ECO:0000259" key="2">
    <source>
        <dbReference type="Pfam" id="PF00899"/>
    </source>
</evidence>
<dbReference type="Pfam" id="PF00899">
    <property type="entry name" value="ThiF"/>
    <property type="match status" value="1"/>
</dbReference>
<evidence type="ECO:0000313" key="4">
    <source>
        <dbReference type="Proteomes" id="UP000281112"/>
    </source>
</evidence>
<dbReference type="Proteomes" id="UP000281112">
    <property type="component" value="Unassembled WGS sequence"/>
</dbReference>
<protein>
    <submittedName>
        <fullName evidence="3">Molybdopterin-synthase adenylyltransferase MoeB</fullName>
    </submittedName>
</protein>
<dbReference type="GO" id="GO:0008641">
    <property type="term" value="F:ubiquitin-like modifier activating enzyme activity"/>
    <property type="evidence" value="ECO:0007669"/>
    <property type="project" value="InterPro"/>
</dbReference>
<dbReference type="EMBL" id="RJVQ01000009">
    <property type="protein sequence ID" value="RQW61861.1"/>
    <property type="molecule type" value="Genomic_DNA"/>
</dbReference>